<keyword evidence="3 9" id="KW-0547">Nucleotide-binding</keyword>
<dbReference type="NCBIfam" id="TIGR00244">
    <property type="entry name" value="transcriptional regulator NrdR"/>
    <property type="match status" value="1"/>
</dbReference>
<keyword evidence="4 9" id="KW-0863">Zinc-finger</keyword>
<feature type="domain" description="ATP-cone" evidence="10">
    <location>
        <begin position="49"/>
        <end position="139"/>
    </location>
</feature>
<dbReference type="GO" id="GO:0003677">
    <property type="term" value="F:DNA binding"/>
    <property type="evidence" value="ECO:0007669"/>
    <property type="project" value="UniProtKB-KW"/>
</dbReference>
<dbReference type="Proteomes" id="UP000477651">
    <property type="component" value="Unassembled WGS sequence"/>
</dbReference>
<evidence type="ECO:0000313" key="12">
    <source>
        <dbReference type="Proteomes" id="UP000477651"/>
    </source>
</evidence>
<keyword evidence="7 9" id="KW-0238">DNA-binding</keyword>
<evidence type="ECO:0000256" key="6">
    <source>
        <dbReference type="ARBA" id="ARBA00023015"/>
    </source>
</evidence>
<comment type="similarity">
    <text evidence="9">Belongs to the NrdR family.</text>
</comment>
<dbReference type="HAMAP" id="MF_00440">
    <property type="entry name" value="NrdR"/>
    <property type="match status" value="1"/>
</dbReference>
<dbReference type="Pfam" id="PF03477">
    <property type="entry name" value="ATP-cone"/>
    <property type="match status" value="1"/>
</dbReference>
<name>A0A6L9Y527_9BURK</name>
<accession>A0A6L9Y527</accession>
<gene>
    <name evidence="9 11" type="primary">nrdR</name>
    <name evidence="11" type="ORF">F9B74_03310</name>
</gene>
<dbReference type="GO" id="GO:0005524">
    <property type="term" value="F:ATP binding"/>
    <property type="evidence" value="ECO:0007669"/>
    <property type="project" value="UniProtKB-UniRule"/>
</dbReference>
<dbReference type="InterPro" id="IPR055173">
    <property type="entry name" value="NrdR-like_N"/>
</dbReference>
<comment type="caution">
    <text evidence="11">The sequence shown here is derived from an EMBL/GenBank/DDBJ whole genome shotgun (WGS) entry which is preliminary data.</text>
</comment>
<evidence type="ECO:0000256" key="1">
    <source>
        <dbReference type="ARBA" id="ARBA00022491"/>
    </source>
</evidence>
<evidence type="ECO:0000256" key="4">
    <source>
        <dbReference type="ARBA" id="ARBA00022771"/>
    </source>
</evidence>
<keyword evidence="1 9" id="KW-0678">Repressor</keyword>
<proteinExistence type="inferred from homology"/>
<dbReference type="InterPro" id="IPR005144">
    <property type="entry name" value="ATP-cone_dom"/>
</dbReference>
<evidence type="ECO:0000256" key="2">
    <source>
        <dbReference type="ARBA" id="ARBA00022723"/>
    </source>
</evidence>
<keyword evidence="12" id="KW-1185">Reference proteome</keyword>
<dbReference type="InterPro" id="IPR003796">
    <property type="entry name" value="RNR_NrdR-like"/>
</dbReference>
<dbReference type="GO" id="GO:0008270">
    <property type="term" value="F:zinc ion binding"/>
    <property type="evidence" value="ECO:0007669"/>
    <property type="project" value="UniProtKB-UniRule"/>
</dbReference>
<dbReference type="PANTHER" id="PTHR30455">
    <property type="entry name" value="TRANSCRIPTIONAL REPRESSOR NRDR"/>
    <property type="match status" value="1"/>
</dbReference>
<dbReference type="EMBL" id="JAAGYR010000004">
    <property type="protein sequence ID" value="NEN75356.1"/>
    <property type="molecule type" value="Genomic_DNA"/>
</dbReference>
<comment type="function">
    <text evidence="9">Negatively regulates transcription of bacterial ribonucleotide reductase nrd genes and operons by binding to NrdR-boxes.</text>
</comment>
<evidence type="ECO:0000259" key="10">
    <source>
        <dbReference type="PROSITE" id="PS51161"/>
    </source>
</evidence>
<keyword evidence="6 9" id="KW-0805">Transcription regulation</keyword>
<keyword evidence="2 9" id="KW-0479">Metal-binding</keyword>
<keyword evidence="5 9" id="KW-0067">ATP-binding</keyword>
<evidence type="ECO:0000256" key="3">
    <source>
        <dbReference type="ARBA" id="ARBA00022741"/>
    </source>
</evidence>
<dbReference type="AlphaFoldDB" id="A0A6L9Y527"/>
<organism evidence="11 12">
    <name type="scientific">Pelistega ratti</name>
    <dbReference type="NCBI Taxonomy" id="2652177"/>
    <lineage>
        <taxon>Bacteria</taxon>
        <taxon>Pseudomonadati</taxon>
        <taxon>Pseudomonadota</taxon>
        <taxon>Betaproteobacteria</taxon>
        <taxon>Burkholderiales</taxon>
        <taxon>Alcaligenaceae</taxon>
        <taxon>Pelistega</taxon>
    </lineage>
</organism>
<evidence type="ECO:0000313" key="11">
    <source>
        <dbReference type="EMBL" id="NEN75356.1"/>
    </source>
</evidence>
<protein>
    <recommendedName>
        <fullName evidence="9">Transcriptional repressor NrdR</fullName>
    </recommendedName>
</protein>
<dbReference type="PROSITE" id="PS51161">
    <property type="entry name" value="ATP_CONE"/>
    <property type="match status" value="1"/>
</dbReference>
<dbReference type="RefSeq" id="WP_159991253.1">
    <property type="nucleotide sequence ID" value="NZ_CP047165.1"/>
</dbReference>
<dbReference type="PANTHER" id="PTHR30455:SF2">
    <property type="entry name" value="TRANSCRIPTIONAL REPRESSOR NRDR"/>
    <property type="match status" value="1"/>
</dbReference>
<evidence type="ECO:0000256" key="8">
    <source>
        <dbReference type="ARBA" id="ARBA00023163"/>
    </source>
</evidence>
<keyword evidence="8 9" id="KW-0804">Transcription</keyword>
<dbReference type="Pfam" id="PF22811">
    <property type="entry name" value="Zn_ribbon_NrdR"/>
    <property type="match status" value="1"/>
</dbReference>
<evidence type="ECO:0000256" key="5">
    <source>
        <dbReference type="ARBA" id="ARBA00022840"/>
    </source>
</evidence>
<dbReference type="GO" id="GO:0045892">
    <property type="term" value="P:negative regulation of DNA-templated transcription"/>
    <property type="evidence" value="ECO:0007669"/>
    <property type="project" value="UniProtKB-UniRule"/>
</dbReference>
<sequence length="151" mass="17865">MKCPFCSKSDTQVVDSRVSEDGFTIRRRRRCQSCEKRFTTYERTELPLPIVVKRNGTREDFDVEKLKSSMRLALRKRPVTVEQLDEAVTRIQEKLMNLQVKEADTDQIGQFVMQELWQLDQVAYIRFASVYKSFEDINQFTNAIQEMQDIK</sequence>
<keyword evidence="9" id="KW-0862">Zinc</keyword>
<reference evidence="11 12" key="1">
    <citation type="submission" date="2020-02" db="EMBL/GenBank/DDBJ databases">
        <title>Pelistega sp. NLN82 were isolated from wild rodents of the Hainan Island.</title>
        <authorList>
            <person name="Niu N."/>
            <person name="Zhou J."/>
        </authorList>
    </citation>
    <scope>NUCLEOTIDE SEQUENCE [LARGE SCALE GENOMIC DNA]</scope>
    <source>
        <strain evidence="11 12">NLN82</strain>
    </source>
</reference>
<evidence type="ECO:0000256" key="9">
    <source>
        <dbReference type="HAMAP-Rule" id="MF_00440"/>
    </source>
</evidence>
<evidence type="ECO:0000256" key="7">
    <source>
        <dbReference type="ARBA" id="ARBA00023125"/>
    </source>
</evidence>
<comment type="cofactor">
    <cofactor evidence="9">
        <name>Zn(2+)</name>
        <dbReference type="ChEBI" id="CHEBI:29105"/>
    </cofactor>
    <text evidence="9">Binds 1 zinc ion.</text>
</comment>
<feature type="zinc finger region" evidence="9">
    <location>
        <begin position="3"/>
        <end position="34"/>
    </location>
</feature>